<organism evidence="1 2">
    <name type="scientific">Avena sativa</name>
    <name type="common">Oat</name>
    <dbReference type="NCBI Taxonomy" id="4498"/>
    <lineage>
        <taxon>Eukaryota</taxon>
        <taxon>Viridiplantae</taxon>
        <taxon>Streptophyta</taxon>
        <taxon>Embryophyta</taxon>
        <taxon>Tracheophyta</taxon>
        <taxon>Spermatophyta</taxon>
        <taxon>Magnoliopsida</taxon>
        <taxon>Liliopsida</taxon>
        <taxon>Poales</taxon>
        <taxon>Poaceae</taxon>
        <taxon>BOP clade</taxon>
        <taxon>Pooideae</taxon>
        <taxon>Poodae</taxon>
        <taxon>Poeae</taxon>
        <taxon>Poeae Chloroplast Group 1 (Aveneae type)</taxon>
        <taxon>Aveninae</taxon>
        <taxon>Avena</taxon>
    </lineage>
</organism>
<evidence type="ECO:0000313" key="2">
    <source>
        <dbReference type="Proteomes" id="UP001732700"/>
    </source>
</evidence>
<reference evidence="1" key="2">
    <citation type="submission" date="2025-09" db="UniProtKB">
        <authorList>
            <consortium name="EnsemblPlants"/>
        </authorList>
    </citation>
    <scope>IDENTIFICATION</scope>
</reference>
<sequence length="422" mass="44907">MSRSRLPVLLVLAVSLLVLASCQPLPVVVPVTTDPATSLYTIPFYDGANLVIDIAGPIVWSTCQRGHLPAKLPCKSETCKLANAYPVQGCRASGCGHDARKDRTSCTAYPYNPVTAACAAGSLVHTRFIANTTNGKNPVSQVSVRTLSACGTTKKLLASLPRGASGVAGLAGSGLALPAQVASSQKVAKKFLLCLPTGRANGDGVAIFGGSPLYLQYTGSLEYTESLQYTPLVARKDSPAHYVTVKYIAFENSRVPLPPRALATGGVVLSTTAPYTVLRPDVYRPFVAAFGKAVAAQWEYAQKPRQVKPVPPFGLCYDARTLSNTRLGYMVPRVTLALDSGKNWTMTGVNSMVNVKPGKACLAFVEMKAGDDGKAPAAVIIGVGGFQMENFVLQFDLEKKRFGFVKLPYYANCGHFNFTRSA</sequence>
<dbReference type="Proteomes" id="UP001732700">
    <property type="component" value="Chromosome 4D"/>
</dbReference>
<protein>
    <submittedName>
        <fullName evidence="1">Uncharacterized protein</fullName>
    </submittedName>
</protein>
<dbReference type="EnsemblPlants" id="AVESA.00010b.r2.4DG0774680.1">
    <property type="protein sequence ID" value="AVESA.00010b.r2.4DG0774680.1.CDS.1"/>
    <property type="gene ID" value="AVESA.00010b.r2.4DG0774680"/>
</dbReference>
<keyword evidence="2" id="KW-1185">Reference proteome</keyword>
<evidence type="ECO:0000313" key="1">
    <source>
        <dbReference type="EnsemblPlants" id="AVESA.00010b.r2.4DG0774680.1.CDS.1"/>
    </source>
</evidence>
<reference evidence="1" key="1">
    <citation type="submission" date="2021-05" db="EMBL/GenBank/DDBJ databases">
        <authorList>
            <person name="Scholz U."/>
            <person name="Mascher M."/>
            <person name="Fiebig A."/>
        </authorList>
    </citation>
    <scope>NUCLEOTIDE SEQUENCE [LARGE SCALE GENOMIC DNA]</scope>
</reference>
<proteinExistence type="predicted"/>
<accession>A0ACD5XHL5</accession>
<name>A0ACD5XHL5_AVESA</name>